<comment type="domain">
    <text evidence="5">The nitrogen atoms of the two glycine residues in the GGXR motif define the oxyanion hole, and stabilize the oxyanion that forms during the nucleophilic attack by the catalytic serine during substrate cleavage.</text>
</comment>
<evidence type="ECO:0000256" key="3">
    <source>
        <dbReference type="ARBA" id="ARBA00023098"/>
    </source>
</evidence>
<comment type="function">
    <text evidence="5">Lipolytic acyl hydrolase (LAH).</text>
</comment>
<evidence type="ECO:0000256" key="2">
    <source>
        <dbReference type="ARBA" id="ARBA00022963"/>
    </source>
</evidence>
<proteinExistence type="inferred from homology"/>
<dbReference type="EC" id="3.1.1.-" evidence="5"/>
<dbReference type="InterPro" id="IPR016035">
    <property type="entry name" value="Acyl_Trfase/lysoPLipase"/>
</dbReference>
<gene>
    <name evidence="7" type="ORF">TIFTF001_043985</name>
</gene>
<comment type="caution">
    <text evidence="7">The sequence shown here is derived from an EMBL/GenBank/DDBJ whole genome shotgun (WGS) entry which is preliminary data.</text>
</comment>
<dbReference type="AlphaFoldDB" id="A0AA87ZHB1"/>
<keyword evidence="3 5" id="KW-0443">Lipid metabolism</keyword>
<dbReference type="Proteomes" id="UP001187192">
    <property type="component" value="Unassembled WGS sequence"/>
</dbReference>
<dbReference type="PANTHER" id="PTHR32176:SF99">
    <property type="entry name" value="PATATIN"/>
    <property type="match status" value="1"/>
</dbReference>
<comment type="caution">
    <text evidence="4">Lacks conserved residue(s) required for the propagation of feature annotation.</text>
</comment>
<dbReference type="PROSITE" id="PS51635">
    <property type="entry name" value="PNPLA"/>
    <property type="match status" value="1"/>
</dbReference>
<dbReference type="SUPFAM" id="SSF52151">
    <property type="entry name" value="FabD/lysophospholipase-like"/>
    <property type="match status" value="1"/>
</dbReference>
<sequence length="236" mass="25856">MIFSTNDAKEDALRNARLADICLSTSAAPTYLPPHSFTTSDGNGKTCNFDLIDGGVAANNPTMLAIGQVIREIAKKDSESKSVLQLEGKRILALSLGTGTPKLEERYTAAKASEWGLLSWVFNNGATPIIDIFSDASADVVDFLVSTIFQARDHKKNYLRIQDDNLIGDESSVDIATTENLQRLVEIGKKLLEKPVSRVCLETGRCEAIQGYDTNAEALTKFAKLLSEERKLRETK</sequence>
<dbReference type="PANTHER" id="PTHR32176">
    <property type="entry name" value="XYLOSE ISOMERASE"/>
    <property type="match status" value="1"/>
</dbReference>
<dbReference type="EMBL" id="BTGU01003079">
    <property type="protein sequence ID" value="GMN26338.1"/>
    <property type="molecule type" value="Genomic_DNA"/>
</dbReference>
<dbReference type="InterPro" id="IPR002641">
    <property type="entry name" value="PNPLA_dom"/>
</dbReference>
<accession>A0AA87ZHB1</accession>
<evidence type="ECO:0000256" key="5">
    <source>
        <dbReference type="RuleBase" id="RU361262"/>
    </source>
</evidence>
<keyword evidence="2 5" id="KW-0442">Lipid degradation</keyword>
<dbReference type="Pfam" id="PF01734">
    <property type="entry name" value="Patatin"/>
    <property type="match status" value="1"/>
</dbReference>
<reference evidence="7" key="1">
    <citation type="submission" date="2023-07" db="EMBL/GenBank/DDBJ databases">
        <title>draft genome sequence of fig (Ficus carica).</title>
        <authorList>
            <person name="Takahashi T."/>
            <person name="Nishimura K."/>
        </authorList>
    </citation>
    <scope>NUCLEOTIDE SEQUENCE</scope>
</reference>
<feature type="short sequence motif" description="DGA/G" evidence="4">
    <location>
        <begin position="53"/>
        <end position="55"/>
    </location>
</feature>
<organism evidence="7 8">
    <name type="scientific">Ficus carica</name>
    <name type="common">Common fig</name>
    <dbReference type="NCBI Taxonomy" id="3494"/>
    <lineage>
        <taxon>Eukaryota</taxon>
        <taxon>Viridiplantae</taxon>
        <taxon>Streptophyta</taxon>
        <taxon>Embryophyta</taxon>
        <taxon>Tracheophyta</taxon>
        <taxon>Spermatophyta</taxon>
        <taxon>Magnoliopsida</taxon>
        <taxon>eudicotyledons</taxon>
        <taxon>Gunneridae</taxon>
        <taxon>Pentapetalae</taxon>
        <taxon>rosids</taxon>
        <taxon>fabids</taxon>
        <taxon>Rosales</taxon>
        <taxon>Moraceae</taxon>
        <taxon>Ficeae</taxon>
        <taxon>Ficus</taxon>
    </lineage>
</organism>
<name>A0AA87ZHB1_FICCA</name>
<dbReference type="GO" id="GO:0047372">
    <property type="term" value="F:monoacylglycerol lipase activity"/>
    <property type="evidence" value="ECO:0007669"/>
    <property type="project" value="TreeGrafter"/>
</dbReference>
<dbReference type="GO" id="GO:0004620">
    <property type="term" value="F:phospholipase activity"/>
    <property type="evidence" value="ECO:0007669"/>
    <property type="project" value="TreeGrafter"/>
</dbReference>
<evidence type="ECO:0000313" key="7">
    <source>
        <dbReference type="EMBL" id="GMN26338.1"/>
    </source>
</evidence>
<evidence type="ECO:0000313" key="8">
    <source>
        <dbReference type="Proteomes" id="UP001187192"/>
    </source>
</evidence>
<keyword evidence="5" id="KW-0378">Hydrolase</keyword>
<evidence type="ECO:0000256" key="1">
    <source>
        <dbReference type="ARBA" id="ARBA00010240"/>
    </source>
</evidence>
<dbReference type="GO" id="GO:0016042">
    <property type="term" value="P:lipid catabolic process"/>
    <property type="evidence" value="ECO:0007669"/>
    <property type="project" value="UniProtKB-KW"/>
</dbReference>
<dbReference type="Gene3D" id="3.40.1090.10">
    <property type="entry name" value="Cytosolic phospholipase A2 catalytic domain"/>
    <property type="match status" value="1"/>
</dbReference>
<protein>
    <recommendedName>
        <fullName evidence="5">Patatin</fullName>
        <ecNumber evidence="5">3.1.1.-</ecNumber>
    </recommendedName>
</protein>
<comment type="similarity">
    <text evidence="1 5">Belongs to the patatin family.</text>
</comment>
<feature type="domain" description="PNPLA" evidence="6">
    <location>
        <begin position="1"/>
        <end position="66"/>
    </location>
</feature>
<evidence type="ECO:0000259" key="6">
    <source>
        <dbReference type="PROSITE" id="PS51635"/>
    </source>
</evidence>
<keyword evidence="8" id="KW-1185">Reference proteome</keyword>
<evidence type="ECO:0000256" key="4">
    <source>
        <dbReference type="PROSITE-ProRule" id="PRU01161"/>
    </source>
</evidence>